<dbReference type="GO" id="GO:0046872">
    <property type="term" value="F:metal ion binding"/>
    <property type="evidence" value="ECO:0007669"/>
    <property type="project" value="UniProtKB-KW"/>
</dbReference>
<dbReference type="InterPro" id="IPR017407">
    <property type="entry name" value="Ser/Thr_kinase_Rio1"/>
</dbReference>
<name>A0AAD5Z823_9POAL</name>
<dbReference type="InterPro" id="IPR000687">
    <property type="entry name" value="RIO_kinase"/>
</dbReference>
<keyword evidence="9 18" id="KW-0808">Transferase</keyword>
<feature type="compositionally biased region" description="Acidic residues" evidence="22">
    <location>
        <begin position="485"/>
        <end position="498"/>
    </location>
</feature>
<evidence type="ECO:0000256" key="1">
    <source>
        <dbReference type="ARBA" id="ARBA00001946"/>
    </source>
</evidence>
<dbReference type="EC" id="2.7.11.1" evidence="4 18"/>
<feature type="compositionally biased region" description="Acidic residues" evidence="22">
    <location>
        <begin position="28"/>
        <end position="44"/>
    </location>
</feature>
<dbReference type="FunFam" id="3.30.200.20:FF:000148">
    <property type="entry name" value="Serine/threonine-protein kinase RIO1"/>
    <property type="match status" value="1"/>
</dbReference>
<dbReference type="SUPFAM" id="SSF56112">
    <property type="entry name" value="Protein kinase-like (PK-like)"/>
    <property type="match status" value="1"/>
</dbReference>
<comment type="subcellular location">
    <subcellularLocation>
        <location evidence="2">Cytoplasm</location>
    </subcellularLocation>
</comment>
<dbReference type="SMART" id="SM00090">
    <property type="entry name" value="RIO"/>
    <property type="match status" value="1"/>
</dbReference>
<evidence type="ECO:0000256" key="11">
    <source>
        <dbReference type="ARBA" id="ARBA00022741"/>
    </source>
</evidence>
<dbReference type="GO" id="GO:0016787">
    <property type="term" value="F:hydrolase activity"/>
    <property type="evidence" value="ECO:0007669"/>
    <property type="project" value="UniProtKB-KW"/>
</dbReference>
<evidence type="ECO:0000256" key="5">
    <source>
        <dbReference type="ARBA" id="ARBA00016038"/>
    </source>
</evidence>
<dbReference type="InterPro" id="IPR000719">
    <property type="entry name" value="Prot_kinase_dom"/>
</dbReference>
<keyword evidence="12 18" id="KW-0418">Kinase</keyword>
<feature type="compositionally biased region" description="Basic residues" evidence="22">
    <location>
        <begin position="539"/>
        <end position="562"/>
    </location>
</feature>
<evidence type="ECO:0000256" key="17">
    <source>
        <dbReference type="ARBA" id="ARBA00048679"/>
    </source>
</evidence>
<keyword evidence="6" id="KW-0963">Cytoplasm</keyword>
<dbReference type="Pfam" id="PF01163">
    <property type="entry name" value="RIO1"/>
    <property type="match status" value="1"/>
</dbReference>
<feature type="domain" description="Protein kinase" evidence="23">
    <location>
        <begin position="167"/>
        <end position="562"/>
    </location>
</feature>
<evidence type="ECO:0000256" key="16">
    <source>
        <dbReference type="ARBA" id="ARBA00047899"/>
    </source>
</evidence>
<keyword evidence="8 18" id="KW-0723">Serine/threonine-protein kinase</keyword>
<feature type="compositionally biased region" description="Basic and acidic residues" evidence="22">
    <location>
        <begin position="12"/>
        <end position="21"/>
    </location>
</feature>
<comment type="caution">
    <text evidence="24">The sequence shown here is derived from an EMBL/GenBank/DDBJ whole genome shotgun (WGS) entry which is preliminary data.</text>
</comment>
<evidence type="ECO:0000256" key="18">
    <source>
        <dbReference type="PIRNR" id="PIRNR038147"/>
    </source>
</evidence>
<evidence type="ECO:0000313" key="24">
    <source>
        <dbReference type="EMBL" id="KAJ3688603.1"/>
    </source>
</evidence>
<comment type="cofactor">
    <cofactor evidence="1 21">
        <name>Mg(2+)</name>
        <dbReference type="ChEBI" id="CHEBI:18420"/>
    </cofactor>
</comment>
<comment type="catalytic activity">
    <reaction evidence="17 18">
        <text>L-seryl-[protein] + ATP = O-phospho-L-seryl-[protein] + ADP + H(+)</text>
        <dbReference type="Rhea" id="RHEA:17989"/>
        <dbReference type="Rhea" id="RHEA-COMP:9863"/>
        <dbReference type="Rhea" id="RHEA-COMP:11604"/>
        <dbReference type="ChEBI" id="CHEBI:15378"/>
        <dbReference type="ChEBI" id="CHEBI:29999"/>
        <dbReference type="ChEBI" id="CHEBI:30616"/>
        <dbReference type="ChEBI" id="CHEBI:83421"/>
        <dbReference type="ChEBI" id="CHEBI:456216"/>
        <dbReference type="EC" id="2.7.11.1"/>
    </reaction>
</comment>
<accession>A0AAD5Z823</accession>
<dbReference type="GO" id="GO:0005524">
    <property type="term" value="F:ATP binding"/>
    <property type="evidence" value="ECO:0007669"/>
    <property type="project" value="UniProtKB-KW"/>
</dbReference>
<evidence type="ECO:0000256" key="12">
    <source>
        <dbReference type="ARBA" id="ARBA00022777"/>
    </source>
</evidence>
<dbReference type="InterPro" id="IPR051272">
    <property type="entry name" value="RIO-type_Ser/Thr_kinase"/>
</dbReference>
<proteinExistence type="inferred from homology"/>
<evidence type="ECO:0000256" key="7">
    <source>
        <dbReference type="ARBA" id="ARBA00022517"/>
    </source>
</evidence>
<comment type="similarity">
    <text evidence="3 18">Belongs to the protein kinase superfamily. RIO-type Ser/Thr kinase family.</text>
</comment>
<evidence type="ECO:0000256" key="15">
    <source>
        <dbReference type="ARBA" id="ARBA00022842"/>
    </source>
</evidence>
<feature type="active site" description="4-aspartylphosphate intermediate" evidence="19">
    <location>
        <position position="340"/>
    </location>
</feature>
<feature type="region of interest" description="Disordered" evidence="22">
    <location>
        <begin position="74"/>
        <end position="100"/>
    </location>
</feature>
<feature type="region of interest" description="Disordered" evidence="22">
    <location>
        <begin position="1"/>
        <end position="44"/>
    </location>
</feature>
<dbReference type="Proteomes" id="UP001210211">
    <property type="component" value="Unassembled WGS sequence"/>
</dbReference>
<gene>
    <name evidence="24" type="ORF">LUZ61_017767</name>
</gene>
<feature type="region of interest" description="Disordered" evidence="22">
    <location>
        <begin position="461"/>
        <end position="562"/>
    </location>
</feature>
<evidence type="ECO:0000256" key="9">
    <source>
        <dbReference type="ARBA" id="ARBA00022679"/>
    </source>
</evidence>
<dbReference type="InterPro" id="IPR018934">
    <property type="entry name" value="RIO_dom"/>
</dbReference>
<evidence type="ECO:0000259" key="23">
    <source>
        <dbReference type="PROSITE" id="PS50011"/>
    </source>
</evidence>
<dbReference type="CDD" id="cd05147">
    <property type="entry name" value="RIO1_euk"/>
    <property type="match status" value="1"/>
</dbReference>
<feature type="binding site" evidence="20">
    <location>
        <position position="207"/>
    </location>
    <ligand>
        <name>ATP</name>
        <dbReference type="ChEBI" id="CHEBI:30616"/>
    </ligand>
</feature>
<dbReference type="PROSITE" id="PS01245">
    <property type="entry name" value="RIO1"/>
    <property type="match status" value="1"/>
</dbReference>
<dbReference type="Gene3D" id="1.10.510.10">
    <property type="entry name" value="Transferase(Phosphotransferase) domain 1"/>
    <property type="match status" value="1"/>
</dbReference>
<dbReference type="Gene3D" id="3.30.200.20">
    <property type="entry name" value="Phosphorylase Kinase, domain 1"/>
    <property type="match status" value="1"/>
</dbReference>
<dbReference type="PIRSF" id="PIRSF038147">
    <property type="entry name" value="Ser/Thr_PK_RIO1"/>
    <property type="match status" value="1"/>
</dbReference>
<dbReference type="EMBL" id="JAMRDG010000002">
    <property type="protein sequence ID" value="KAJ3688603.1"/>
    <property type="molecule type" value="Genomic_DNA"/>
</dbReference>
<evidence type="ECO:0000256" key="6">
    <source>
        <dbReference type="ARBA" id="ARBA00022490"/>
    </source>
</evidence>
<keyword evidence="14 18" id="KW-0067">ATP-binding</keyword>
<evidence type="ECO:0000313" key="25">
    <source>
        <dbReference type="Proteomes" id="UP001210211"/>
    </source>
</evidence>
<keyword evidence="7" id="KW-0690">Ribosome biogenesis</keyword>
<feature type="compositionally biased region" description="Basic and acidic residues" evidence="22">
    <location>
        <begin position="509"/>
        <end position="538"/>
    </location>
</feature>
<evidence type="ECO:0000256" key="2">
    <source>
        <dbReference type="ARBA" id="ARBA00004496"/>
    </source>
</evidence>
<reference evidence="24 25" key="1">
    <citation type="journal article" date="2022" name="Cell">
        <title>Repeat-based holocentromeres influence genome architecture and karyotype evolution.</title>
        <authorList>
            <person name="Hofstatter P.G."/>
            <person name="Thangavel G."/>
            <person name="Lux T."/>
            <person name="Neumann P."/>
            <person name="Vondrak T."/>
            <person name="Novak P."/>
            <person name="Zhang M."/>
            <person name="Costa L."/>
            <person name="Castellani M."/>
            <person name="Scott A."/>
            <person name="Toegelov H."/>
            <person name="Fuchs J."/>
            <person name="Mata-Sucre Y."/>
            <person name="Dias Y."/>
            <person name="Vanzela A.L.L."/>
            <person name="Huettel B."/>
            <person name="Almeida C.C.S."/>
            <person name="Simkova H."/>
            <person name="Souza G."/>
            <person name="Pedrosa-Harand A."/>
            <person name="Macas J."/>
            <person name="Mayer K.F.X."/>
            <person name="Houben A."/>
            <person name="Marques A."/>
        </authorList>
    </citation>
    <scope>NUCLEOTIDE SEQUENCE [LARGE SCALE GENOMIC DNA]</scope>
    <source>
        <strain evidence="24">RhyTen1mFocal</strain>
    </source>
</reference>
<feature type="binding site" evidence="21">
    <location>
        <position position="328"/>
    </location>
    <ligand>
        <name>Mg(2+)</name>
        <dbReference type="ChEBI" id="CHEBI:18420"/>
    </ligand>
</feature>
<evidence type="ECO:0000256" key="8">
    <source>
        <dbReference type="ARBA" id="ARBA00022527"/>
    </source>
</evidence>
<protein>
    <recommendedName>
        <fullName evidence="5 18">Serine/threonine-protein kinase RIO1</fullName>
        <ecNumber evidence="4 18">2.7.11.1</ecNumber>
    </recommendedName>
</protein>
<keyword evidence="11 18" id="KW-0547">Nucleotide-binding</keyword>
<evidence type="ECO:0000256" key="19">
    <source>
        <dbReference type="PIRSR" id="PIRSR038147-1"/>
    </source>
</evidence>
<keyword evidence="10" id="KW-0479">Metal-binding</keyword>
<dbReference type="PROSITE" id="PS50011">
    <property type="entry name" value="PROTEIN_KINASE_DOM"/>
    <property type="match status" value="1"/>
</dbReference>
<evidence type="ECO:0000256" key="20">
    <source>
        <dbReference type="PIRSR" id="PIRSR038147-2"/>
    </source>
</evidence>
<comment type="catalytic activity">
    <reaction evidence="16 18">
        <text>L-threonyl-[protein] + ATP = O-phospho-L-threonyl-[protein] + ADP + H(+)</text>
        <dbReference type="Rhea" id="RHEA:46608"/>
        <dbReference type="Rhea" id="RHEA-COMP:11060"/>
        <dbReference type="Rhea" id="RHEA-COMP:11605"/>
        <dbReference type="ChEBI" id="CHEBI:15378"/>
        <dbReference type="ChEBI" id="CHEBI:30013"/>
        <dbReference type="ChEBI" id="CHEBI:30616"/>
        <dbReference type="ChEBI" id="CHEBI:61977"/>
        <dbReference type="ChEBI" id="CHEBI:456216"/>
        <dbReference type="EC" id="2.7.11.1"/>
    </reaction>
</comment>
<dbReference type="PANTHER" id="PTHR45723">
    <property type="entry name" value="SERINE/THREONINE-PROTEIN KINASE RIO1"/>
    <property type="match status" value="1"/>
</dbReference>
<evidence type="ECO:0000256" key="14">
    <source>
        <dbReference type="ARBA" id="ARBA00022840"/>
    </source>
</evidence>
<evidence type="ECO:0000256" key="13">
    <source>
        <dbReference type="ARBA" id="ARBA00022801"/>
    </source>
</evidence>
<dbReference type="GO" id="GO:0005737">
    <property type="term" value="C:cytoplasm"/>
    <property type="evidence" value="ECO:0007669"/>
    <property type="project" value="UniProtKB-SubCell"/>
</dbReference>
<evidence type="ECO:0000256" key="4">
    <source>
        <dbReference type="ARBA" id="ARBA00012513"/>
    </source>
</evidence>
<evidence type="ECO:0000256" key="22">
    <source>
        <dbReference type="SAM" id="MobiDB-lite"/>
    </source>
</evidence>
<sequence>MAAAAAAAEEVGEGREHRDLTETLDSSSSEEVEEVDYESETWSDSDVGDALDWLDAIEGVVAGASVSGGASAFTGGSAAHSVRRPNAHGGVPSRPFQPLSNRSQRFTSHIRADPLEEWEGRMNVGMSNSVTTEIRASVKGMAIGKTKHTEKADRATVEQAIDPRTRMVLFKMLNRGVFNDINGCISTGKEANVYHATKADGQELAIKIYKTSVLVFKDRDRYVQGDYRFRHGYCKHNPRKMVKTWAEKEMRNLLRVKAAGIRCPTPLHLRLHVLVMEFIGKGGWAAPRLKDANLSEEKLRESYVEIITAMRTLYQKCKLVHGDLSEYNILYYDGHLYIIDVSQSVDLDHPAALEFLKEDCLHVTDFFEKNGVAVMSVKELFDFVIDPAISDESVDEYLEKAQQKVLERGDAASKDDTISPTVYVQTLNYVKQCEADLVNMAMLQRPSLAYEPTTDAMYDKPLQGFVNTRDKTGEEDREVEREEITNELEESDDDESLSGDESCASSVEEGERREKLGPEEKRAARKENKKKVKEEKREARKTKVPKAEKKRRKKLAKAKCRR</sequence>
<evidence type="ECO:0000256" key="21">
    <source>
        <dbReference type="PIRSR" id="PIRSR038147-3"/>
    </source>
</evidence>
<dbReference type="InterPro" id="IPR011009">
    <property type="entry name" value="Kinase-like_dom_sf"/>
</dbReference>
<keyword evidence="13" id="KW-0378">Hydrolase</keyword>
<feature type="compositionally biased region" description="Basic and acidic residues" evidence="22">
    <location>
        <begin position="468"/>
        <end position="484"/>
    </location>
</feature>
<dbReference type="GO" id="GO:0004674">
    <property type="term" value="F:protein serine/threonine kinase activity"/>
    <property type="evidence" value="ECO:0007669"/>
    <property type="project" value="UniProtKB-KW"/>
</dbReference>
<dbReference type="AlphaFoldDB" id="A0AAD5Z823"/>
<keyword evidence="15" id="KW-0460">Magnesium</keyword>
<feature type="binding site" evidence="21">
    <location>
        <position position="340"/>
    </location>
    <ligand>
        <name>Mg(2+)</name>
        <dbReference type="ChEBI" id="CHEBI:18420"/>
    </ligand>
</feature>
<dbReference type="InterPro" id="IPR018935">
    <property type="entry name" value="RIO_kinase_CS"/>
</dbReference>
<feature type="binding site" evidence="20">
    <location>
        <position position="279"/>
    </location>
    <ligand>
        <name>ATP</name>
        <dbReference type="ChEBI" id="CHEBI:30616"/>
    </ligand>
</feature>
<evidence type="ECO:0000256" key="10">
    <source>
        <dbReference type="ARBA" id="ARBA00022723"/>
    </source>
</evidence>
<organism evidence="24 25">
    <name type="scientific">Rhynchospora tenuis</name>
    <dbReference type="NCBI Taxonomy" id="198213"/>
    <lineage>
        <taxon>Eukaryota</taxon>
        <taxon>Viridiplantae</taxon>
        <taxon>Streptophyta</taxon>
        <taxon>Embryophyta</taxon>
        <taxon>Tracheophyta</taxon>
        <taxon>Spermatophyta</taxon>
        <taxon>Magnoliopsida</taxon>
        <taxon>Liliopsida</taxon>
        <taxon>Poales</taxon>
        <taxon>Cyperaceae</taxon>
        <taxon>Cyperoideae</taxon>
        <taxon>Rhynchosporeae</taxon>
        <taxon>Rhynchospora</taxon>
    </lineage>
</organism>
<evidence type="ECO:0000256" key="3">
    <source>
        <dbReference type="ARBA" id="ARBA00009196"/>
    </source>
</evidence>
<keyword evidence="25" id="KW-1185">Reference proteome</keyword>
<feature type="active site" description="Proton acceptor" evidence="19">
    <location>
        <position position="323"/>
    </location>
</feature>
<dbReference type="GO" id="GO:0042254">
    <property type="term" value="P:ribosome biogenesis"/>
    <property type="evidence" value="ECO:0007669"/>
    <property type="project" value="UniProtKB-KW"/>
</dbReference>